<dbReference type="Pfam" id="PF00202">
    <property type="entry name" value="Aminotran_3"/>
    <property type="match status" value="1"/>
</dbReference>
<reference evidence="8" key="1">
    <citation type="submission" date="2018-01" db="EMBL/GenBank/DDBJ databases">
        <authorList>
            <person name="Kerou L M."/>
        </authorList>
    </citation>
    <scope>NUCLEOTIDE SEQUENCE [LARGE SCALE GENOMIC DNA]</scope>
    <source>
        <strain evidence="8">SCU2</strain>
    </source>
</reference>
<dbReference type="PROSITE" id="PS00600">
    <property type="entry name" value="AA_TRANSFER_CLASS_3"/>
    <property type="match status" value="1"/>
</dbReference>
<dbReference type="InterPro" id="IPR049704">
    <property type="entry name" value="Aminotrans_3_PPA_site"/>
</dbReference>
<sequence length="458" mass="51370">MYNHSRGVQEQQADELMSKYIKHYEAKTGRSRQLFMHASSLLPSGTSHNIRYFEPYPFFARMASGKYIYDVDGNAYTDYWMGHWSLILGHAPKVVVDVLRERVVEGTIFGTVNEHALRLAEIINRLMPRAEMLRFVSTGSEATMYAVRLARAYTGKRIVAKIEGGWHGFNTDLMHSVNYPFDEPEGKGMLEEEMRYLVALPFNDVESSISILNKVKDDLACIIVEPLLGGAGCIPADKEYLHVLQEYARKSSALFILDEIVTGFRLSLHGAQQIYSLEPDLFTLGKIAGGGLPIGVVCGLKEVMNLADVRGKGKWDRVSIGGGTYSENPLSMSAGAAVLEYLASNRDIYERLEMLGDEVRRGIDRVMVDHGIRVKSTGMGSLFLTHFLKDGVEDVRSARDAVQCDLRMQRLYHFALLSMYDIFFLPNKLGAISIEHDSIDIRRLVDASERIASDMASM</sequence>
<evidence type="ECO:0000256" key="5">
    <source>
        <dbReference type="ARBA" id="ARBA00023444"/>
    </source>
</evidence>
<dbReference type="InterPro" id="IPR015422">
    <property type="entry name" value="PyrdxlP-dep_Trfase_small"/>
</dbReference>
<comment type="similarity">
    <text evidence="6">Belongs to the class-III pyridoxal-phosphate-dependent aminotransferase family.</text>
</comment>
<dbReference type="PANTHER" id="PTHR43713">
    <property type="entry name" value="GLUTAMATE-1-SEMIALDEHYDE 2,1-AMINOMUTASE"/>
    <property type="match status" value="1"/>
</dbReference>
<evidence type="ECO:0000256" key="3">
    <source>
        <dbReference type="ARBA" id="ARBA00022898"/>
    </source>
</evidence>
<dbReference type="GO" id="GO:0030170">
    <property type="term" value="F:pyridoxal phosphate binding"/>
    <property type="evidence" value="ECO:0007669"/>
    <property type="project" value="InterPro"/>
</dbReference>
<dbReference type="AlphaFoldDB" id="A0A2K5ARS4"/>
<dbReference type="InterPro" id="IPR015424">
    <property type="entry name" value="PyrdxlP-dep_Trfase"/>
</dbReference>
<evidence type="ECO:0000256" key="6">
    <source>
        <dbReference type="RuleBase" id="RU003560"/>
    </source>
</evidence>
<dbReference type="PANTHER" id="PTHR43713:SF3">
    <property type="entry name" value="GLUTAMATE-1-SEMIALDEHYDE 2,1-AMINOMUTASE 1, CHLOROPLASTIC-RELATED"/>
    <property type="match status" value="1"/>
</dbReference>
<evidence type="ECO:0000256" key="4">
    <source>
        <dbReference type="ARBA" id="ARBA00023235"/>
    </source>
</evidence>
<proteinExistence type="inferred from homology"/>
<accession>A0A2K5ARS4</accession>
<comment type="cofactor">
    <cofactor evidence="2">
        <name>pyridoxal 5'-phosphate</name>
        <dbReference type="ChEBI" id="CHEBI:597326"/>
    </cofactor>
</comment>
<dbReference type="KEGG" id="ncv:NCAV_1150"/>
<dbReference type="EC" id="5.4.3.8" evidence="7"/>
<keyword evidence="4 7" id="KW-0413">Isomerase</keyword>
<evidence type="ECO:0000313" key="7">
    <source>
        <dbReference type="EMBL" id="SPC34325.1"/>
    </source>
</evidence>
<evidence type="ECO:0000256" key="2">
    <source>
        <dbReference type="ARBA" id="ARBA00001933"/>
    </source>
</evidence>
<keyword evidence="3 6" id="KW-0663">Pyridoxal phosphate</keyword>
<dbReference type="Proteomes" id="UP000236248">
    <property type="component" value="Chromosome NCAV"/>
</dbReference>
<dbReference type="GO" id="GO:0008483">
    <property type="term" value="F:transaminase activity"/>
    <property type="evidence" value="ECO:0007669"/>
    <property type="project" value="InterPro"/>
</dbReference>
<evidence type="ECO:0000256" key="1">
    <source>
        <dbReference type="ARBA" id="ARBA00001579"/>
    </source>
</evidence>
<dbReference type="SUPFAM" id="SSF53383">
    <property type="entry name" value="PLP-dependent transferases"/>
    <property type="match status" value="1"/>
</dbReference>
<gene>
    <name evidence="7" type="primary">hemL</name>
    <name evidence="7" type="ORF">NCAV_1150</name>
</gene>
<organism evidence="7 8">
    <name type="scientific">Candidatus Nitrosocaldus cavascurensis</name>
    <dbReference type="NCBI Taxonomy" id="2058097"/>
    <lineage>
        <taxon>Archaea</taxon>
        <taxon>Nitrososphaerota</taxon>
        <taxon>Nitrososphaeria</taxon>
        <taxon>Candidatus Nitrosocaldales</taxon>
        <taxon>Candidatus Nitrosocaldaceae</taxon>
        <taxon>Candidatus Nitrosocaldus</taxon>
    </lineage>
</organism>
<dbReference type="EMBL" id="LT981265">
    <property type="protein sequence ID" value="SPC34325.1"/>
    <property type="molecule type" value="Genomic_DNA"/>
</dbReference>
<dbReference type="GO" id="GO:0042286">
    <property type="term" value="F:glutamate-1-semialdehyde 2,1-aminomutase activity"/>
    <property type="evidence" value="ECO:0007669"/>
    <property type="project" value="UniProtKB-EC"/>
</dbReference>
<comment type="pathway">
    <text evidence="5">Porphyrin-containing compound metabolism.</text>
</comment>
<comment type="catalytic activity">
    <reaction evidence="1">
        <text>(S)-4-amino-5-oxopentanoate = 5-aminolevulinate</text>
        <dbReference type="Rhea" id="RHEA:14265"/>
        <dbReference type="ChEBI" id="CHEBI:57501"/>
        <dbReference type="ChEBI" id="CHEBI:356416"/>
        <dbReference type="EC" id="5.4.3.8"/>
    </reaction>
</comment>
<keyword evidence="8" id="KW-1185">Reference proteome</keyword>
<dbReference type="Gene3D" id="3.40.640.10">
    <property type="entry name" value="Type I PLP-dependent aspartate aminotransferase-like (Major domain)"/>
    <property type="match status" value="1"/>
</dbReference>
<name>A0A2K5ARS4_9ARCH</name>
<dbReference type="CDD" id="cd00610">
    <property type="entry name" value="OAT_like"/>
    <property type="match status" value="1"/>
</dbReference>
<protein>
    <submittedName>
        <fullName evidence="7">Glutamate-1-semialdehyde 2,1-aminomutase 2</fullName>
        <ecNumber evidence="7">5.4.3.8</ecNumber>
    </submittedName>
</protein>
<dbReference type="InterPro" id="IPR005814">
    <property type="entry name" value="Aminotrans_3"/>
</dbReference>
<dbReference type="InterPro" id="IPR015421">
    <property type="entry name" value="PyrdxlP-dep_Trfase_major"/>
</dbReference>
<dbReference type="Gene3D" id="3.90.1150.10">
    <property type="entry name" value="Aspartate Aminotransferase, domain 1"/>
    <property type="match status" value="1"/>
</dbReference>
<evidence type="ECO:0000313" key="8">
    <source>
        <dbReference type="Proteomes" id="UP000236248"/>
    </source>
</evidence>